<dbReference type="Proteomes" id="UP000016584">
    <property type="component" value="Unassembled WGS sequence"/>
</dbReference>
<proteinExistence type="predicted"/>
<dbReference type="RefSeq" id="WP_021070069.1">
    <property type="nucleotide sequence ID" value="NZ_ATDL01000014.1"/>
</dbReference>
<dbReference type="OrthoDB" id="9774199at2"/>
<dbReference type="InterPro" id="IPR036291">
    <property type="entry name" value="NAD(P)-bd_dom_sf"/>
</dbReference>
<dbReference type="EMBL" id="ATDL01000014">
    <property type="protein sequence ID" value="ERJ59735.1"/>
    <property type="molecule type" value="Genomic_DNA"/>
</dbReference>
<dbReference type="Gene3D" id="3.40.50.720">
    <property type="entry name" value="NAD(P)-binding Rossmann-like Domain"/>
    <property type="match status" value="1"/>
</dbReference>
<reference evidence="1 2" key="1">
    <citation type="journal article" date="2013" name="Genome Announc.">
        <title>The Draft Genome Sequence of Sphingomonas paucimobilis Strain HER1398 (Proteobacteria), Host to the Giant PAU Phage, Indicates That It Is a Member of the Genus Sphingobacterium (Bacteroidetes).</title>
        <authorList>
            <person name="White R.A.III."/>
            <person name="Suttle C.A."/>
        </authorList>
    </citation>
    <scope>NUCLEOTIDE SEQUENCE [LARGE SCALE GENOMIC DNA]</scope>
    <source>
        <strain evidence="1 2">HER1398</strain>
    </source>
</reference>
<dbReference type="PATRIC" id="fig|1346330.5.peg.1899"/>
<evidence type="ECO:0008006" key="3">
    <source>
        <dbReference type="Google" id="ProtNLM"/>
    </source>
</evidence>
<dbReference type="eggNOG" id="COG0702">
    <property type="taxonomic scope" value="Bacteria"/>
</dbReference>
<keyword evidence="2" id="KW-1185">Reference proteome</keyword>
<name>U2HWT8_9SPHI</name>
<evidence type="ECO:0000313" key="1">
    <source>
        <dbReference type="EMBL" id="ERJ59735.1"/>
    </source>
</evidence>
<dbReference type="AlphaFoldDB" id="U2HWT8"/>
<comment type="caution">
    <text evidence="1">The sequence shown here is derived from an EMBL/GenBank/DDBJ whole genome shotgun (WGS) entry which is preliminary data.</text>
</comment>
<organism evidence="1 2">
    <name type="scientific">Sphingobacterium paucimobilis HER1398</name>
    <dbReference type="NCBI Taxonomy" id="1346330"/>
    <lineage>
        <taxon>Bacteria</taxon>
        <taxon>Pseudomonadati</taxon>
        <taxon>Bacteroidota</taxon>
        <taxon>Sphingobacteriia</taxon>
        <taxon>Sphingobacteriales</taxon>
        <taxon>Sphingobacteriaceae</taxon>
        <taxon>Sphingobacterium</taxon>
    </lineage>
</organism>
<dbReference type="STRING" id="1346330.M472_13235"/>
<sequence>MTNLLLCGLNSYLGRAGLTYLTGEGYRVFGIVRDVGLLKRTMVEDVNATLFSIDLIKRKEAFDNFHVGDLGLSIYFAQIPNQKDQLGVQYELLALRNFIFLSQRNGCNRIIYVGRTYDKSYLDAVESLFVESEVSYTILLKDLAVGPGSSFEGLMDEVLQNKSIYICQRLARIKFKPIILSDLFAFIKKVDWQSTFINQRIEFGGERLMSVNELIHWNIKKFGKHIKYNVFSLPSRTLSIWLNKILYGIDVEVYNDYLLGIMGAQETDNSVWREQVDFTVSPIE</sequence>
<gene>
    <name evidence="1" type="ORF">M472_13235</name>
</gene>
<accession>U2HWT8</accession>
<evidence type="ECO:0000313" key="2">
    <source>
        <dbReference type="Proteomes" id="UP000016584"/>
    </source>
</evidence>
<dbReference type="SUPFAM" id="SSF51735">
    <property type="entry name" value="NAD(P)-binding Rossmann-fold domains"/>
    <property type="match status" value="1"/>
</dbReference>
<protein>
    <recommendedName>
        <fullName evidence="3">NAD(P)-binding domain-containing protein</fullName>
    </recommendedName>
</protein>